<keyword evidence="4" id="KW-1185">Reference proteome</keyword>
<dbReference type="PANTHER" id="PTHR43625">
    <property type="entry name" value="AFLATOXIN B1 ALDEHYDE REDUCTASE"/>
    <property type="match status" value="1"/>
</dbReference>
<reference evidence="3 4" key="1">
    <citation type="submission" date="2016-10" db="EMBL/GenBank/DDBJ databases">
        <authorList>
            <person name="de Groot N.N."/>
        </authorList>
    </citation>
    <scope>NUCLEOTIDE SEQUENCE [LARGE SCALE GENOMIC DNA]</scope>
    <source>
        <strain evidence="3 4">CGMCC 4.6533</strain>
    </source>
</reference>
<dbReference type="InterPro" id="IPR036812">
    <property type="entry name" value="NAD(P)_OxRdtase_dom_sf"/>
</dbReference>
<dbReference type="SUPFAM" id="SSF51430">
    <property type="entry name" value="NAD(P)-linked oxidoreductase"/>
    <property type="match status" value="1"/>
</dbReference>
<gene>
    <name evidence="3" type="ORF">SAMN05421869_116167</name>
</gene>
<dbReference type="STRING" id="633440.SAMN05421869_116167"/>
<dbReference type="GO" id="GO:0005737">
    <property type="term" value="C:cytoplasm"/>
    <property type="evidence" value="ECO:0007669"/>
    <property type="project" value="TreeGrafter"/>
</dbReference>
<dbReference type="PANTHER" id="PTHR43625:SF77">
    <property type="entry name" value="ALDO-KETO REDUCTASE"/>
    <property type="match status" value="1"/>
</dbReference>
<feature type="domain" description="NADP-dependent oxidoreductase" evidence="2">
    <location>
        <begin position="23"/>
        <end position="324"/>
    </location>
</feature>
<evidence type="ECO:0000259" key="2">
    <source>
        <dbReference type="Pfam" id="PF00248"/>
    </source>
</evidence>
<dbReference type="AlphaFoldDB" id="A0A1G9CGT4"/>
<evidence type="ECO:0000313" key="3">
    <source>
        <dbReference type="EMBL" id="SDK50859.1"/>
    </source>
</evidence>
<accession>A0A1G9CGT4</accession>
<dbReference type="EMBL" id="FNDJ01000016">
    <property type="protein sequence ID" value="SDK50859.1"/>
    <property type="molecule type" value="Genomic_DNA"/>
</dbReference>
<proteinExistence type="predicted"/>
<dbReference type="Pfam" id="PF00248">
    <property type="entry name" value="Aldo_ket_red"/>
    <property type="match status" value="1"/>
</dbReference>
<name>A0A1G9CGT4_9ACTN</name>
<dbReference type="Proteomes" id="UP000199202">
    <property type="component" value="Unassembled WGS sequence"/>
</dbReference>
<dbReference type="Gene3D" id="3.20.20.100">
    <property type="entry name" value="NADP-dependent oxidoreductase domain"/>
    <property type="match status" value="1"/>
</dbReference>
<organism evidence="3 4">
    <name type="scientific">Nonomuraea jiangxiensis</name>
    <dbReference type="NCBI Taxonomy" id="633440"/>
    <lineage>
        <taxon>Bacteria</taxon>
        <taxon>Bacillati</taxon>
        <taxon>Actinomycetota</taxon>
        <taxon>Actinomycetes</taxon>
        <taxon>Streptosporangiales</taxon>
        <taxon>Streptosporangiaceae</taxon>
        <taxon>Nonomuraea</taxon>
    </lineage>
</organism>
<dbReference type="InterPro" id="IPR050791">
    <property type="entry name" value="Aldo-Keto_reductase"/>
</dbReference>
<sequence length="335" mass="35645">MGGGGSIATMRTRLLGSLQVPAIGFGAMVLSPGVYGDIDDTRAETALKAALDAGGTHVDTSDAYGVNGHNERLVGRALKGRRDEVVLATKFGLAIPEGEPSRSHPVGYAFNELRVNADPRLIRGYAERSLRNLDTDVIDLYYLHYPDPGVPIEDVTGAMADLVRDGLIRHVGLSNVTAAQLRAAHAVHPVAAVQNEWSMWRPLDPDLLATARELGVGIVAWSPLGNGFLTGTVQSLGEGDFRHNAPRFSAENLSANNDRYAPIRTLAAMLGISPAQLALAWLLHQDEHVVTIPGSRTPAHIAENLSAADLTLHPDTLARIDEALAGFEVTGGTLL</sequence>
<evidence type="ECO:0000313" key="4">
    <source>
        <dbReference type="Proteomes" id="UP000199202"/>
    </source>
</evidence>
<keyword evidence="1" id="KW-0560">Oxidoreductase</keyword>
<dbReference type="GO" id="GO:0016491">
    <property type="term" value="F:oxidoreductase activity"/>
    <property type="evidence" value="ECO:0007669"/>
    <property type="project" value="UniProtKB-KW"/>
</dbReference>
<evidence type="ECO:0000256" key="1">
    <source>
        <dbReference type="ARBA" id="ARBA00023002"/>
    </source>
</evidence>
<dbReference type="InterPro" id="IPR023210">
    <property type="entry name" value="NADP_OxRdtase_dom"/>
</dbReference>
<protein>
    <submittedName>
        <fullName evidence="3">Predicted oxidoreductase</fullName>
    </submittedName>
</protein>